<organism evidence="6 7">
    <name type="scientific">Streptomyces phaeofaciens</name>
    <dbReference type="NCBI Taxonomy" id="68254"/>
    <lineage>
        <taxon>Bacteria</taxon>
        <taxon>Bacillati</taxon>
        <taxon>Actinomycetota</taxon>
        <taxon>Actinomycetes</taxon>
        <taxon>Kitasatosporales</taxon>
        <taxon>Streptomycetaceae</taxon>
        <taxon>Streptomyces</taxon>
    </lineage>
</organism>
<protein>
    <recommendedName>
        <fullName evidence="5">HTH lysR-type domain-containing protein</fullName>
    </recommendedName>
</protein>
<dbReference type="Proteomes" id="UP000646776">
    <property type="component" value="Unassembled WGS sequence"/>
</dbReference>
<evidence type="ECO:0000256" key="4">
    <source>
        <dbReference type="ARBA" id="ARBA00023163"/>
    </source>
</evidence>
<dbReference type="AlphaFoldDB" id="A0A918HSQ9"/>
<reference evidence="6" key="2">
    <citation type="submission" date="2020-09" db="EMBL/GenBank/DDBJ databases">
        <authorList>
            <person name="Sun Q."/>
            <person name="Ohkuma M."/>
        </authorList>
    </citation>
    <scope>NUCLEOTIDE SEQUENCE</scope>
    <source>
        <strain evidence="6">JCM 4125</strain>
    </source>
</reference>
<feature type="domain" description="HTH lysR-type" evidence="5">
    <location>
        <begin position="39"/>
        <end position="96"/>
    </location>
</feature>
<dbReference type="EMBL" id="BMSA01000057">
    <property type="protein sequence ID" value="GGT98554.1"/>
    <property type="molecule type" value="Genomic_DNA"/>
</dbReference>
<dbReference type="Gene3D" id="1.10.10.10">
    <property type="entry name" value="Winged helix-like DNA-binding domain superfamily/Winged helix DNA-binding domain"/>
    <property type="match status" value="1"/>
</dbReference>
<dbReference type="RefSeq" id="WP_229871320.1">
    <property type="nucleotide sequence ID" value="NZ_BMSA01000057.1"/>
</dbReference>
<dbReference type="SUPFAM" id="SSF46785">
    <property type="entry name" value="Winged helix' DNA-binding domain"/>
    <property type="match status" value="1"/>
</dbReference>
<comment type="caution">
    <text evidence="6">The sequence shown here is derived from an EMBL/GenBank/DDBJ whole genome shotgun (WGS) entry which is preliminary data.</text>
</comment>
<dbReference type="GO" id="GO:0003677">
    <property type="term" value="F:DNA binding"/>
    <property type="evidence" value="ECO:0007669"/>
    <property type="project" value="UniProtKB-KW"/>
</dbReference>
<name>A0A918HSQ9_9ACTN</name>
<dbReference type="PANTHER" id="PTHR30346:SF0">
    <property type="entry name" value="HCA OPERON TRANSCRIPTIONAL ACTIVATOR HCAR"/>
    <property type="match status" value="1"/>
</dbReference>
<evidence type="ECO:0000313" key="7">
    <source>
        <dbReference type="Proteomes" id="UP000646776"/>
    </source>
</evidence>
<evidence type="ECO:0000259" key="5">
    <source>
        <dbReference type="Pfam" id="PF00126"/>
    </source>
</evidence>
<dbReference type="Pfam" id="PF00126">
    <property type="entry name" value="HTH_1"/>
    <property type="match status" value="1"/>
</dbReference>
<evidence type="ECO:0000313" key="6">
    <source>
        <dbReference type="EMBL" id="GGT98554.1"/>
    </source>
</evidence>
<evidence type="ECO:0000256" key="2">
    <source>
        <dbReference type="ARBA" id="ARBA00023015"/>
    </source>
</evidence>
<sequence length="126" mass="13738">MPKPHRQSVAPLLLRTVDTYWTGPRTPLVSGEPDKDPGLLRAFLAVAREGYFGHAAAELKSPSLQSTGRCVQMEGLLGVELLVRGPRGTELTNSGELVVPEAERVPTHNRHIVHAVRFAGRRTPVS</sequence>
<keyword evidence="3" id="KW-0238">DNA-binding</keyword>
<dbReference type="GO" id="GO:0032993">
    <property type="term" value="C:protein-DNA complex"/>
    <property type="evidence" value="ECO:0007669"/>
    <property type="project" value="TreeGrafter"/>
</dbReference>
<keyword evidence="2" id="KW-0805">Transcription regulation</keyword>
<comment type="similarity">
    <text evidence="1">Belongs to the LysR transcriptional regulatory family.</text>
</comment>
<dbReference type="InterPro" id="IPR036388">
    <property type="entry name" value="WH-like_DNA-bd_sf"/>
</dbReference>
<accession>A0A918HSQ9</accession>
<gene>
    <name evidence="6" type="ORF">GCM10010226_89820</name>
</gene>
<reference evidence="6" key="1">
    <citation type="journal article" date="2014" name="Int. J. Syst. Evol. Microbiol.">
        <title>Complete genome sequence of Corynebacterium casei LMG S-19264T (=DSM 44701T), isolated from a smear-ripened cheese.</title>
        <authorList>
            <consortium name="US DOE Joint Genome Institute (JGI-PGF)"/>
            <person name="Walter F."/>
            <person name="Albersmeier A."/>
            <person name="Kalinowski J."/>
            <person name="Ruckert C."/>
        </authorList>
    </citation>
    <scope>NUCLEOTIDE SEQUENCE</scope>
    <source>
        <strain evidence="6">JCM 4125</strain>
    </source>
</reference>
<dbReference type="InterPro" id="IPR036390">
    <property type="entry name" value="WH_DNA-bd_sf"/>
</dbReference>
<evidence type="ECO:0000256" key="1">
    <source>
        <dbReference type="ARBA" id="ARBA00009437"/>
    </source>
</evidence>
<dbReference type="InterPro" id="IPR000847">
    <property type="entry name" value="LysR_HTH_N"/>
</dbReference>
<proteinExistence type="inferred from homology"/>
<keyword evidence="4" id="KW-0804">Transcription</keyword>
<dbReference type="GO" id="GO:0003700">
    <property type="term" value="F:DNA-binding transcription factor activity"/>
    <property type="evidence" value="ECO:0007669"/>
    <property type="project" value="InterPro"/>
</dbReference>
<dbReference type="PANTHER" id="PTHR30346">
    <property type="entry name" value="TRANSCRIPTIONAL DUAL REGULATOR HCAR-RELATED"/>
    <property type="match status" value="1"/>
</dbReference>
<keyword evidence="7" id="KW-1185">Reference proteome</keyword>
<evidence type="ECO:0000256" key="3">
    <source>
        <dbReference type="ARBA" id="ARBA00023125"/>
    </source>
</evidence>